<feature type="transmembrane region" description="Helical" evidence="1">
    <location>
        <begin position="192"/>
        <end position="213"/>
    </location>
</feature>
<feature type="transmembrane region" description="Helical" evidence="1">
    <location>
        <begin position="138"/>
        <end position="157"/>
    </location>
</feature>
<dbReference type="Proteomes" id="UP000027121">
    <property type="component" value="Chromosome"/>
</dbReference>
<keyword evidence="1" id="KW-0812">Transmembrane</keyword>
<feature type="transmembrane region" description="Helical" evidence="1">
    <location>
        <begin position="164"/>
        <end position="186"/>
    </location>
</feature>
<feature type="transmembrane region" description="Helical" evidence="1">
    <location>
        <begin position="12"/>
        <end position="33"/>
    </location>
</feature>
<reference evidence="2 3" key="1">
    <citation type="journal article" date="2014" name="Genome Announc.">
        <title>Genome Sequence of Pseudomonas sp. Strain P482, a Tomato Rhizosphere Isolate with Broad-Spectrum Antimicrobial Activity.</title>
        <authorList>
            <person name="Krzyzanowska D.M."/>
            <person name="Ossowicki A."/>
            <person name="Jafra S."/>
        </authorList>
    </citation>
    <scope>NUCLEOTIDE SEQUENCE [LARGE SCALE GENOMIC DNA]</scope>
    <source>
        <strain evidence="2 3">P482</strain>
    </source>
</reference>
<dbReference type="RefSeq" id="WP_010220490.1">
    <property type="nucleotide sequence ID" value="NZ_AJJP01000208.1"/>
</dbReference>
<keyword evidence="1" id="KW-0472">Membrane</keyword>
<feature type="transmembrane region" description="Helical" evidence="1">
    <location>
        <begin position="314"/>
        <end position="334"/>
    </location>
</feature>
<name>A0AAP0X8E2_9PSED</name>
<feature type="transmembrane region" description="Helical" evidence="1">
    <location>
        <begin position="104"/>
        <end position="126"/>
    </location>
</feature>
<dbReference type="AlphaFoldDB" id="A0AAP0X8E2"/>
<evidence type="ECO:0000313" key="2">
    <source>
        <dbReference type="EMBL" id="KDN98031.1"/>
    </source>
</evidence>
<reference evidence="2 3" key="2">
    <citation type="journal article" date="2016" name="Front. Microbiol.">
        <title>When Genome-Based Approach Meets the 'Old but Good': Revealing Genes Involved in the Antibacterial Activity of Pseudomonas sp. P482 against Soft Rot Pathogens.</title>
        <authorList>
            <person name="Krzyzanowska D.M."/>
            <person name="Ossowicki A."/>
            <person name="Rajewska M."/>
            <person name="Maciag T."/>
            <person name="Jablonska M."/>
            <person name="Obuchowski M."/>
            <person name="Heeb S."/>
            <person name="Jafra S."/>
        </authorList>
    </citation>
    <scope>NUCLEOTIDE SEQUENCE [LARGE SCALE GENOMIC DNA]</scope>
    <source>
        <strain evidence="2 3">P482</strain>
    </source>
</reference>
<feature type="transmembrane region" description="Helical" evidence="1">
    <location>
        <begin position="255"/>
        <end position="276"/>
    </location>
</feature>
<evidence type="ECO:0000256" key="1">
    <source>
        <dbReference type="SAM" id="Phobius"/>
    </source>
</evidence>
<keyword evidence="3" id="KW-1185">Reference proteome</keyword>
<evidence type="ECO:0000313" key="3">
    <source>
        <dbReference type="Proteomes" id="UP000027121"/>
    </source>
</evidence>
<feature type="transmembrane region" description="Helical" evidence="1">
    <location>
        <begin position="370"/>
        <end position="391"/>
    </location>
</feature>
<protein>
    <submittedName>
        <fullName evidence="2">Uncharacterized protein</fullName>
    </submittedName>
</protein>
<dbReference type="EMBL" id="CP071706">
    <property type="protein sequence ID" value="KDN98031.1"/>
    <property type="molecule type" value="Genomic_DNA"/>
</dbReference>
<accession>A0AAP0X8E2</accession>
<dbReference type="KEGG" id="pdw:BV82_4338"/>
<feature type="transmembrane region" description="Helical" evidence="1">
    <location>
        <begin position="340"/>
        <end position="358"/>
    </location>
</feature>
<gene>
    <name evidence="2" type="ORF">BV82_4338</name>
</gene>
<proteinExistence type="predicted"/>
<keyword evidence="1" id="KW-1133">Transmembrane helix</keyword>
<feature type="transmembrane region" description="Helical" evidence="1">
    <location>
        <begin position="288"/>
        <end position="307"/>
    </location>
</feature>
<organism evidence="2 3">
    <name type="scientific">Pseudomonas donghuensis</name>
    <dbReference type="NCBI Taxonomy" id="1163398"/>
    <lineage>
        <taxon>Bacteria</taxon>
        <taxon>Pseudomonadati</taxon>
        <taxon>Pseudomonadota</taxon>
        <taxon>Gammaproteobacteria</taxon>
        <taxon>Pseudomonadales</taxon>
        <taxon>Pseudomonadaceae</taxon>
        <taxon>Pseudomonas</taxon>
    </lineage>
</organism>
<dbReference type="GeneID" id="98284720"/>
<sequence>MDNSIETSRSTFWPLLLLCLTVSLVTTVLLEVISGRADAWIGLWPDYVHMMSNLNQPLARLRWVIGDISEVAFYKHELPALGLLAGAALAHWANRNGKRWQGFAICYGTGLWPWLVTSSLLGLWFSHALWGWTLNSGTWQPTFVAFVSLPAAMVLVFGPGWKVAFSGALMGALLVTPASLLLVNYLCYPLKLPVVVGNVGGMAVASVLAFILIRRFPLLVRSTASEHTPQAVGQIQADYGITWTLRRVLADFSEAPFFGNELASLGLLLGLLLAYILSPTGPAYGSQLVVQMVAGQVLASFIGVLIWRRQWMRLGWYPTYIPIVSVVPAAVLTFGGSWQVVGLSAVLGALLAPPLAAAISQRLPSHMHGFIGNVLSMAVSTLAILPFISLVTGGDA</sequence>